<evidence type="ECO:0000313" key="11">
    <source>
        <dbReference type="Proteomes" id="UP001202117"/>
    </source>
</evidence>
<dbReference type="EMBL" id="JAKVPY010000031">
    <property type="protein sequence ID" value="MCH4565214.1"/>
    <property type="molecule type" value="Genomic_DNA"/>
</dbReference>
<dbReference type="SUPFAM" id="SSF52540">
    <property type="entry name" value="P-loop containing nucleoside triphosphate hydrolases"/>
    <property type="match status" value="1"/>
</dbReference>
<keyword evidence="11" id="KW-1185">Reference proteome</keyword>
<dbReference type="Pfam" id="PF22590">
    <property type="entry name" value="Cas3-like_C_2"/>
    <property type="match status" value="1"/>
</dbReference>
<keyword evidence="7" id="KW-0067">ATP-binding</keyword>
<comment type="caution">
    <text evidence="10">The sequence shown here is derived from an EMBL/GenBank/DDBJ whole genome shotgun (WGS) entry which is preliminary data.</text>
</comment>
<keyword evidence="4" id="KW-0547">Nucleotide-binding</keyword>
<evidence type="ECO:0000256" key="1">
    <source>
        <dbReference type="ARBA" id="ARBA00006847"/>
    </source>
</evidence>
<reference evidence="10 11" key="1">
    <citation type="submission" date="2022-02" db="EMBL/GenBank/DDBJ databases">
        <title>Halomonas fukangensis sp. nov., a halophilic bacterium isolated from a bulk soil of Kalidium foliatum at Fukang.</title>
        <authorList>
            <person name="Huang Y."/>
        </authorList>
    </citation>
    <scope>NUCLEOTIDE SEQUENCE [LARGE SCALE GENOMIC DNA]</scope>
    <source>
        <strain evidence="10 11">EGI 63088</strain>
    </source>
</reference>
<dbReference type="PROSITE" id="PS51643">
    <property type="entry name" value="HD_CAS3"/>
    <property type="match status" value="1"/>
</dbReference>
<accession>A0ABS9RZH0</accession>
<evidence type="ECO:0000259" key="9">
    <source>
        <dbReference type="PROSITE" id="PS51643"/>
    </source>
</evidence>
<keyword evidence="3" id="KW-0479">Metal-binding</keyword>
<sequence>MNVLLVSQCSKNALTETRRILDQFAERRGDRTWQTPITMEGLDTLRRLLRKKARKNTAVACHWIRGRDHSELMWIVGDAKRFNLQGAVPTNTTSRDILRRSDENDWHTGEDILLLAAMAALLHDLGKACEAFQRRLAGKLEGRNLYRHEWISLRLFQAFVGDDDDEAWLTRLAEGSDLGVDDWLGRLQRDGLDEVASPFLTLPPLAAAIGWLLVTHHRLPLLPGDSKSDGDAASRSRRETPAFQADRLRDLPAVITADWNEMAKPLGDNLPGLYWTFHHGLPVTTHKWRERTRQRAERLLKRLSSHRTAWLDDPYTLHLARLSLMLADHHYSSLEDPRHRVCGESNYPLHANTIRKTGRPNQPLDEHILGVEKHAAAVARALPSLTRHLPRLARHKGFRKRSADPRFRWQDHAYDLSQALRERSEQQGFFGINMASTGCGKTLANGRILYALADPQQGARFSVALGLRTLTLQTGQAYRERLSLGKDELAIRVGGSASRALFEHHEREAERTGSASVQELVEEDGHVLYEGDFEGHPVLRRLGGDASARALVAAPILVCTVDHLVPATEGTRGGRQIAPMLRLMGSDLVLDEIDDFDIHDLPALTRLVHWAGLLGSRVLLSSATLPPGLVRGLFEAYRDGRVHFQRNRGEPGRPVDICCAWFDEHDRQHADCANGEAFAVAHRRFATRRHGRLAKAPVRRRGELVALEGMGRHRDEIRQALAERLRDHAFTLHARHHSVDPHSGKRVSFGLIRLANIEPIVDVAQALFRLGAAEGQCVHLCVYHSQYPLLMRSTIERRLDRALDRRDAKAVFDLPDIRRRLDASVEENQLFIVLGSPVTEVGRDHDYDWAIVEPSSMRSLIQLAGRVRRHRDGECDTPNLMVLETNLKYLESPDQPAFCRPGFEAEGWNLDSHSLNELLHPEEWEVIDARPRIVERETLHPRTSLVDLEHARLERDMLAPEVEAVPEVPADFDKLTPRQRRRLKHGPPAPPLGAYTWYAMPRVNLVGVMAQCQPFRRQTIPQVELVLLPDESGEGWELHQIHDGQRRGEALYVKVEDSLLRRIDPLGEAGPRIRPWGETDYLEALVALADDMELPLDEAARRFGTVTMPESIHGWSFHPVVGFSKRR</sequence>
<evidence type="ECO:0000256" key="7">
    <source>
        <dbReference type="ARBA" id="ARBA00022840"/>
    </source>
</evidence>
<gene>
    <name evidence="10" type="primary">cas3f</name>
    <name evidence="10" type="ORF">MKP05_19120</name>
</gene>
<feature type="domain" description="HD Cas3-type" evidence="9">
    <location>
        <begin position="102"/>
        <end position="331"/>
    </location>
</feature>
<keyword evidence="6" id="KW-0347">Helicase</keyword>
<dbReference type="InterPro" id="IPR054712">
    <property type="entry name" value="Cas3-like_dom"/>
</dbReference>
<dbReference type="InterPro" id="IPR048823">
    <property type="entry name" value="Cas3_I-F_Cas2"/>
</dbReference>
<dbReference type="Proteomes" id="UP001202117">
    <property type="component" value="Unassembled WGS sequence"/>
</dbReference>
<dbReference type="InterPro" id="IPR006483">
    <property type="entry name" value="CRISPR-assoc_Cas3_HD"/>
</dbReference>
<dbReference type="Pfam" id="PF21384">
    <property type="entry name" value="Cas3_I-F_Cas2"/>
    <property type="match status" value="1"/>
</dbReference>
<dbReference type="Gene3D" id="1.10.3210.30">
    <property type="match status" value="1"/>
</dbReference>
<dbReference type="Pfam" id="PF21802">
    <property type="entry name" value="Cas3-like_C"/>
    <property type="match status" value="1"/>
</dbReference>
<dbReference type="NCBIfam" id="TIGR02562">
    <property type="entry name" value="cas3_yersinia"/>
    <property type="match status" value="1"/>
</dbReference>
<dbReference type="InterPro" id="IPR013395">
    <property type="entry name" value="CRISPR-assoc_Cas3_yers"/>
</dbReference>
<dbReference type="InterPro" id="IPR027417">
    <property type="entry name" value="P-loop_NTPase"/>
</dbReference>
<keyword evidence="5" id="KW-0378">Hydrolase</keyword>
<organism evidence="10 11">
    <name type="scientific">Halomonas flagellata</name>
    <dbReference type="NCBI Taxonomy" id="2920385"/>
    <lineage>
        <taxon>Bacteria</taxon>
        <taxon>Pseudomonadati</taxon>
        <taxon>Pseudomonadota</taxon>
        <taxon>Gammaproteobacteria</taxon>
        <taxon>Oceanospirillales</taxon>
        <taxon>Halomonadaceae</taxon>
        <taxon>Halomonas</taxon>
    </lineage>
</organism>
<evidence type="ECO:0000256" key="2">
    <source>
        <dbReference type="ARBA" id="ARBA00009046"/>
    </source>
</evidence>
<keyword evidence="8" id="KW-0051">Antiviral defense</keyword>
<evidence type="ECO:0000256" key="3">
    <source>
        <dbReference type="ARBA" id="ARBA00022723"/>
    </source>
</evidence>
<dbReference type="InterPro" id="IPR048824">
    <property type="entry name" value="Cas3-like_C"/>
</dbReference>
<protein>
    <submittedName>
        <fullName evidence="10">Type I-F CRISPR-associated helicase Cas3f</fullName>
    </submittedName>
</protein>
<comment type="similarity">
    <text evidence="1">In the N-terminal section; belongs to the CRISPR-associated nuclease Cas3-HD family.</text>
</comment>
<evidence type="ECO:0000256" key="5">
    <source>
        <dbReference type="ARBA" id="ARBA00022801"/>
    </source>
</evidence>
<evidence type="ECO:0000256" key="6">
    <source>
        <dbReference type="ARBA" id="ARBA00022806"/>
    </source>
</evidence>
<name>A0ABS9RZH0_9GAMM</name>
<dbReference type="InterPro" id="IPR038257">
    <property type="entry name" value="CRISPR-assoc_Cas3_HD_sf"/>
</dbReference>
<evidence type="ECO:0000256" key="4">
    <source>
        <dbReference type="ARBA" id="ARBA00022741"/>
    </source>
</evidence>
<dbReference type="RefSeq" id="WP_240569750.1">
    <property type="nucleotide sequence ID" value="NZ_JAKVPY010000031.1"/>
</dbReference>
<proteinExistence type="inferred from homology"/>
<evidence type="ECO:0000256" key="8">
    <source>
        <dbReference type="ARBA" id="ARBA00023118"/>
    </source>
</evidence>
<evidence type="ECO:0000313" key="10">
    <source>
        <dbReference type="EMBL" id="MCH4565214.1"/>
    </source>
</evidence>
<comment type="similarity">
    <text evidence="2">In the central section; belongs to the CRISPR-associated helicase Cas3 family.</text>
</comment>